<evidence type="ECO:0000259" key="1">
    <source>
        <dbReference type="Pfam" id="PF11738"/>
    </source>
</evidence>
<dbReference type="InterPro" id="IPR037126">
    <property type="entry name" value="PdaC/RsiV-like_sf"/>
</dbReference>
<dbReference type="Pfam" id="PF11738">
    <property type="entry name" value="DUF3298"/>
    <property type="match status" value="1"/>
</dbReference>
<protein>
    <recommendedName>
        <fullName evidence="5">DUF3298 domain-containing protein</fullName>
    </recommendedName>
</protein>
<dbReference type="Gene3D" id="3.90.640.20">
    <property type="entry name" value="Heat-shock cognate protein, ATPase"/>
    <property type="match status" value="1"/>
</dbReference>
<dbReference type="Proteomes" id="UP000009173">
    <property type="component" value="Chromosome"/>
</dbReference>
<accession>A0A0H3A6K4</accession>
<gene>
    <name evidence="3" type="ordered locus">Dvul_0631</name>
</gene>
<dbReference type="Gene3D" id="3.30.565.40">
    <property type="entry name" value="Fervidobacterium nodosum Rt17-B1 like"/>
    <property type="match status" value="1"/>
</dbReference>
<organism evidence="3 4">
    <name type="scientific">Nitratidesulfovibrio vulgaris (strain DP4)</name>
    <name type="common">Desulfovibrio vulgaris</name>
    <dbReference type="NCBI Taxonomy" id="391774"/>
    <lineage>
        <taxon>Bacteria</taxon>
        <taxon>Pseudomonadati</taxon>
        <taxon>Thermodesulfobacteriota</taxon>
        <taxon>Desulfovibrionia</taxon>
        <taxon>Desulfovibrionales</taxon>
        <taxon>Desulfovibrionaceae</taxon>
        <taxon>Nitratidesulfovibrio</taxon>
    </lineage>
</organism>
<evidence type="ECO:0000313" key="3">
    <source>
        <dbReference type="EMBL" id="ABM27654.1"/>
    </source>
</evidence>
<name>A0A0H3A6K4_NITV4</name>
<proteinExistence type="predicted"/>
<evidence type="ECO:0000313" key="4">
    <source>
        <dbReference type="Proteomes" id="UP000009173"/>
    </source>
</evidence>
<dbReference type="InterPro" id="IPR021729">
    <property type="entry name" value="DUF3298"/>
</dbReference>
<evidence type="ECO:0008006" key="5">
    <source>
        <dbReference type="Google" id="ProtNLM"/>
    </source>
</evidence>
<dbReference type="AlphaFoldDB" id="A0A0H3A6K4"/>
<feature type="domain" description="DUF3298" evidence="1">
    <location>
        <begin position="163"/>
        <end position="241"/>
    </location>
</feature>
<feature type="domain" description="Deacetylase PdaC" evidence="2">
    <location>
        <begin position="67"/>
        <end position="144"/>
    </location>
</feature>
<dbReference type="EMBL" id="CP000527">
    <property type="protein sequence ID" value="ABM27654.1"/>
    <property type="molecule type" value="Genomic_DNA"/>
</dbReference>
<evidence type="ECO:0000259" key="2">
    <source>
        <dbReference type="Pfam" id="PF13739"/>
    </source>
</evidence>
<dbReference type="InterPro" id="IPR025303">
    <property type="entry name" value="PdaC"/>
</dbReference>
<sequence length="256" mass="28127">MIWHGSAVMRYGGSMRRFVICLAALALHAMLCFPDVRAFAQPSDQPAQPPAKAAPGQEEGSFNIHDERTDIDVSYPTFDNAAVTADIRQWAHHLVDAFRAGIEEEQPLPFKSTLKVGYTVSHPSDVALSITFDVYTYTGGAHGNLDLITLSYDLRDARRLSLENLFADPETALARMSAYAYARLSATLGDMHVEDMLRSGTTPDVDNYASIALIPGGIRIHFQPYQVAPWAAGPQHVDMPLEDLADAEPRAALWGR</sequence>
<dbReference type="KEGG" id="dvl:Dvul_0631"/>
<dbReference type="HOGENOM" id="CLU_087229_0_0_7"/>
<reference evidence="4" key="1">
    <citation type="journal article" date="2009" name="Environ. Microbiol.">
        <title>Contribution of mobile genetic elements to Desulfovibrio vulgaris genome plasticity.</title>
        <authorList>
            <person name="Walker C.B."/>
            <person name="Stolyar S."/>
            <person name="Chivian D."/>
            <person name="Pinel N."/>
            <person name="Gabster J.A."/>
            <person name="Dehal P.S."/>
            <person name="He Z."/>
            <person name="Yang Z.K."/>
            <person name="Yen H.C."/>
            <person name="Zhou J."/>
            <person name="Wall J.D."/>
            <person name="Hazen T.C."/>
            <person name="Arkin A.P."/>
            <person name="Stahl D.A."/>
        </authorList>
    </citation>
    <scope>NUCLEOTIDE SEQUENCE [LARGE SCALE GENOMIC DNA]</scope>
    <source>
        <strain evidence="4">DP4</strain>
    </source>
</reference>
<dbReference type="Pfam" id="PF13739">
    <property type="entry name" value="PdaC"/>
    <property type="match status" value="1"/>
</dbReference>